<sequence length="12" mass="1515">MVVRLLHDLQYQ</sequence>
<evidence type="ECO:0000313" key="2">
    <source>
        <dbReference type="Proteomes" id="UP000324222"/>
    </source>
</evidence>
<evidence type="ECO:0000313" key="1">
    <source>
        <dbReference type="EMBL" id="MPC83673.1"/>
    </source>
</evidence>
<protein>
    <submittedName>
        <fullName evidence="1">Uncharacterized protein</fullName>
    </submittedName>
</protein>
<reference evidence="1 2" key="1">
    <citation type="submission" date="2019-05" db="EMBL/GenBank/DDBJ databases">
        <title>Another draft genome of Portunus trituberculatus and its Hox gene families provides insights of decapod evolution.</title>
        <authorList>
            <person name="Jeong J.-H."/>
            <person name="Song I."/>
            <person name="Kim S."/>
            <person name="Choi T."/>
            <person name="Kim D."/>
            <person name="Ryu S."/>
            <person name="Kim W."/>
        </authorList>
    </citation>
    <scope>NUCLEOTIDE SEQUENCE [LARGE SCALE GENOMIC DNA]</scope>
    <source>
        <tissue evidence="1">Muscle</tissue>
    </source>
</reference>
<name>A0A5B7IMH0_PORTR</name>
<keyword evidence="2" id="KW-1185">Reference proteome</keyword>
<gene>
    <name evidence="1" type="ORF">E2C01_078388</name>
</gene>
<accession>A0A5B7IMH0</accession>
<proteinExistence type="predicted"/>
<organism evidence="1 2">
    <name type="scientific">Portunus trituberculatus</name>
    <name type="common">Swimming crab</name>
    <name type="synonym">Neptunus trituberculatus</name>
    <dbReference type="NCBI Taxonomy" id="210409"/>
    <lineage>
        <taxon>Eukaryota</taxon>
        <taxon>Metazoa</taxon>
        <taxon>Ecdysozoa</taxon>
        <taxon>Arthropoda</taxon>
        <taxon>Crustacea</taxon>
        <taxon>Multicrustacea</taxon>
        <taxon>Malacostraca</taxon>
        <taxon>Eumalacostraca</taxon>
        <taxon>Eucarida</taxon>
        <taxon>Decapoda</taxon>
        <taxon>Pleocyemata</taxon>
        <taxon>Brachyura</taxon>
        <taxon>Eubrachyura</taxon>
        <taxon>Portunoidea</taxon>
        <taxon>Portunidae</taxon>
        <taxon>Portuninae</taxon>
        <taxon>Portunus</taxon>
    </lineage>
</organism>
<dbReference type="EMBL" id="VSRR010063122">
    <property type="protein sequence ID" value="MPC83673.1"/>
    <property type="molecule type" value="Genomic_DNA"/>
</dbReference>
<comment type="caution">
    <text evidence="1">The sequence shown here is derived from an EMBL/GenBank/DDBJ whole genome shotgun (WGS) entry which is preliminary data.</text>
</comment>
<dbReference type="Proteomes" id="UP000324222">
    <property type="component" value="Unassembled WGS sequence"/>
</dbReference>